<dbReference type="PANTHER" id="PTHR30478:SF0">
    <property type="entry name" value="BETA SLIDING CLAMP"/>
    <property type="match status" value="1"/>
</dbReference>
<dbReference type="SMART" id="SM00480">
    <property type="entry name" value="POL3Bc"/>
    <property type="match status" value="1"/>
</dbReference>
<evidence type="ECO:0000256" key="9">
    <source>
        <dbReference type="ARBA" id="ARBA00023125"/>
    </source>
</evidence>
<comment type="caution">
    <text evidence="14">The sequence shown here is derived from an EMBL/GenBank/DDBJ whole genome shotgun (WGS) entry which is preliminary data.</text>
</comment>
<feature type="domain" description="DNA polymerase III beta sliding clamp central" evidence="12">
    <location>
        <begin position="130"/>
        <end position="243"/>
    </location>
</feature>
<dbReference type="InterPro" id="IPR022635">
    <property type="entry name" value="DNA_polIII_beta_C"/>
</dbReference>
<dbReference type="Proteomes" id="UP000824156">
    <property type="component" value="Unassembled WGS sequence"/>
</dbReference>
<comment type="subcellular location">
    <subcellularLocation>
        <location evidence="1 10">Cytoplasm</location>
    </subcellularLocation>
</comment>
<sequence length="374" mass="41215">MRFIVSTSVLLKQLQAISGASSTSTVLPILENFLFEIEDNILTISATDLQTSMITSLPIEAKEEGRIAMPSKILIETLKTLPDQPVAFSVDTETLAVEISAGDGKYKLSGERADDFPKIPVVESASTINIPASTLADAISKTMFAVSNDELRPAMGGVLVEIEEHTITFVATDAHKLVQYRRKDIGAEEVNSLILPKKALALLKSSLPSEDINVTIEYNSTNAFFSFENIHLICRLVDERYPDYAAVIPQVNPNKLIVDRLLFLNTLKRVVIFANKTTHQVRLKITGSELHISAEDIDFANEAHERLSCQYEGEDMEIGFNAKFLVEMLGNLGSDEVLLEMSTSNKAGLLKPSEPSEEEEVLMLVMPVMLNNQG</sequence>
<reference evidence="14" key="1">
    <citation type="journal article" date="2021" name="PeerJ">
        <title>Extensive microbial diversity within the chicken gut microbiome revealed by metagenomics and culture.</title>
        <authorList>
            <person name="Gilroy R."/>
            <person name="Ravi A."/>
            <person name="Getino M."/>
            <person name="Pursley I."/>
            <person name="Horton D.L."/>
            <person name="Alikhan N.F."/>
            <person name="Baker D."/>
            <person name="Gharbi K."/>
            <person name="Hall N."/>
            <person name="Watson M."/>
            <person name="Adriaenssens E.M."/>
            <person name="Foster-Nyarko E."/>
            <person name="Jarju S."/>
            <person name="Secka A."/>
            <person name="Antonio M."/>
            <person name="Oren A."/>
            <person name="Chaudhuri R.R."/>
            <person name="La Ragione R."/>
            <person name="Hildebrand F."/>
            <person name="Pallen M.J."/>
        </authorList>
    </citation>
    <scope>NUCLEOTIDE SEQUENCE</scope>
    <source>
        <strain evidence="14">1719</strain>
    </source>
</reference>
<evidence type="ECO:0000256" key="5">
    <source>
        <dbReference type="ARBA" id="ARBA00022679"/>
    </source>
</evidence>
<dbReference type="EMBL" id="DXEZ01000212">
    <property type="protein sequence ID" value="HIX54867.1"/>
    <property type="molecule type" value="Genomic_DNA"/>
</dbReference>
<gene>
    <name evidence="14" type="primary">dnaN</name>
    <name evidence="14" type="ORF">H9853_07565</name>
</gene>
<evidence type="ECO:0000259" key="12">
    <source>
        <dbReference type="Pfam" id="PF02767"/>
    </source>
</evidence>
<keyword evidence="5 10" id="KW-0808">Transferase</keyword>
<dbReference type="PANTHER" id="PTHR30478">
    <property type="entry name" value="DNA POLYMERASE III SUBUNIT BETA"/>
    <property type="match status" value="1"/>
</dbReference>
<dbReference type="GO" id="GO:0003677">
    <property type="term" value="F:DNA binding"/>
    <property type="evidence" value="ECO:0007669"/>
    <property type="project" value="UniProtKB-UniRule"/>
</dbReference>
<dbReference type="Gene3D" id="3.10.150.10">
    <property type="entry name" value="DNA Polymerase III, subunit A, domain 2"/>
    <property type="match status" value="1"/>
</dbReference>
<dbReference type="PIRSF" id="PIRSF000804">
    <property type="entry name" value="DNA_pol_III_b"/>
    <property type="match status" value="1"/>
</dbReference>
<evidence type="ECO:0000256" key="4">
    <source>
        <dbReference type="ARBA" id="ARBA00022490"/>
    </source>
</evidence>
<comment type="function">
    <text evidence="10">Confers DNA tethering and processivity to DNA polymerases and other proteins. Acts as a clamp, forming a ring around DNA (a reaction catalyzed by the clamp-loading complex) which diffuses in an ATP-independent manner freely and bidirectionally along dsDNA. Initially characterized for its ability to contact the catalytic subunit of DNA polymerase III (Pol III), a complex, multichain enzyme responsible for most of the replicative synthesis in bacteria; Pol III exhibits 3'-5' exonuclease proofreading activity. The beta chain is required for initiation of replication as well as for processivity of DNA replication.</text>
</comment>
<dbReference type="InterPro" id="IPR022634">
    <property type="entry name" value="DNA_polIII_beta_N"/>
</dbReference>
<accession>A0A9D1W9J8</accession>
<dbReference type="InterPro" id="IPR022637">
    <property type="entry name" value="DNA_polIII_beta_cen"/>
</dbReference>
<dbReference type="GO" id="GO:0008408">
    <property type="term" value="F:3'-5' exonuclease activity"/>
    <property type="evidence" value="ECO:0007669"/>
    <property type="project" value="InterPro"/>
</dbReference>
<keyword evidence="9" id="KW-0238">DNA-binding</keyword>
<evidence type="ECO:0000256" key="2">
    <source>
        <dbReference type="ARBA" id="ARBA00010752"/>
    </source>
</evidence>
<dbReference type="GO" id="GO:0005737">
    <property type="term" value="C:cytoplasm"/>
    <property type="evidence" value="ECO:0007669"/>
    <property type="project" value="UniProtKB-SubCell"/>
</dbReference>
<reference evidence="14" key="2">
    <citation type="submission" date="2021-04" db="EMBL/GenBank/DDBJ databases">
        <authorList>
            <person name="Gilroy R."/>
        </authorList>
    </citation>
    <scope>NUCLEOTIDE SEQUENCE</scope>
    <source>
        <strain evidence="14">1719</strain>
    </source>
</reference>
<evidence type="ECO:0000313" key="15">
    <source>
        <dbReference type="Proteomes" id="UP000824156"/>
    </source>
</evidence>
<dbReference type="InterPro" id="IPR046938">
    <property type="entry name" value="DNA_clamp_sf"/>
</dbReference>
<keyword evidence="7 10" id="KW-0235">DNA replication</keyword>
<dbReference type="Pfam" id="PF00712">
    <property type="entry name" value="DNA_pol3_beta"/>
    <property type="match status" value="1"/>
</dbReference>
<evidence type="ECO:0000256" key="8">
    <source>
        <dbReference type="ARBA" id="ARBA00022932"/>
    </source>
</evidence>
<dbReference type="SUPFAM" id="SSF55979">
    <property type="entry name" value="DNA clamp"/>
    <property type="match status" value="3"/>
</dbReference>
<dbReference type="NCBIfam" id="TIGR00663">
    <property type="entry name" value="dnan"/>
    <property type="match status" value="1"/>
</dbReference>
<evidence type="ECO:0000256" key="1">
    <source>
        <dbReference type="ARBA" id="ARBA00004496"/>
    </source>
</evidence>
<dbReference type="Gene3D" id="3.70.10.10">
    <property type="match status" value="1"/>
</dbReference>
<keyword evidence="6 10" id="KW-0548">Nucleotidyltransferase</keyword>
<proteinExistence type="inferred from homology"/>
<feature type="domain" description="DNA polymerase III beta sliding clamp N-terminal" evidence="11">
    <location>
        <begin position="1"/>
        <end position="120"/>
    </location>
</feature>
<keyword evidence="8 10" id="KW-0239">DNA-directed DNA polymerase</keyword>
<organism evidence="14 15">
    <name type="scientific">Candidatus Sphingobacterium stercoripullorum</name>
    <dbReference type="NCBI Taxonomy" id="2838759"/>
    <lineage>
        <taxon>Bacteria</taxon>
        <taxon>Pseudomonadati</taxon>
        <taxon>Bacteroidota</taxon>
        <taxon>Sphingobacteriia</taxon>
        <taxon>Sphingobacteriales</taxon>
        <taxon>Sphingobacteriaceae</taxon>
        <taxon>Sphingobacterium</taxon>
    </lineage>
</organism>
<comment type="subunit">
    <text evidence="10">Forms a ring-shaped head-to-tail homodimer around DNA.</text>
</comment>
<dbReference type="AlphaFoldDB" id="A0A9D1W9J8"/>
<evidence type="ECO:0000313" key="14">
    <source>
        <dbReference type="EMBL" id="HIX54867.1"/>
    </source>
</evidence>
<dbReference type="Pfam" id="PF02768">
    <property type="entry name" value="DNA_pol3_beta_3"/>
    <property type="match status" value="1"/>
</dbReference>
<dbReference type="InterPro" id="IPR001001">
    <property type="entry name" value="DNA_polIII_beta"/>
</dbReference>
<evidence type="ECO:0000259" key="13">
    <source>
        <dbReference type="Pfam" id="PF02768"/>
    </source>
</evidence>
<name>A0A9D1W9J8_9SPHI</name>
<evidence type="ECO:0000256" key="6">
    <source>
        <dbReference type="ARBA" id="ARBA00022695"/>
    </source>
</evidence>
<comment type="similarity">
    <text evidence="2 10">Belongs to the beta sliding clamp family.</text>
</comment>
<dbReference type="GO" id="GO:0003887">
    <property type="term" value="F:DNA-directed DNA polymerase activity"/>
    <property type="evidence" value="ECO:0007669"/>
    <property type="project" value="UniProtKB-UniRule"/>
</dbReference>
<dbReference type="GO" id="GO:0009360">
    <property type="term" value="C:DNA polymerase III complex"/>
    <property type="evidence" value="ECO:0007669"/>
    <property type="project" value="InterPro"/>
</dbReference>
<evidence type="ECO:0000256" key="7">
    <source>
        <dbReference type="ARBA" id="ARBA00022705"/>
    </source>
</evidence>
<evidence type="ECO:0000256" key="3">
    <source>
        <dbReference type="ARBA" id="ARBA00021035"/>
    </source>
</evidence>
<protein>
    <recommendedName>
        <fullName evidence="3 10">Beta sliding clamp</fullName>
    </recommendedName>
</protein>
<dbReference type="Pfam" id="PF02767">
    <property type="entry name" value="DNA_pol3_beta_2"/>
    <property type="match status" value="1"/>
</dbReference>
<feature type="domain" description="DNA polymerase III beta sliding clamp C-terminal" evidence="13">
    <location>
        <begin position="247"/>
        <end position="363"/>
    </location>
</feature>
<evidence type="ECO:0000256" key="10">
    <source>
        <dbReference type="PIRNR" id="PIRNR000804"/>
    </source>
</evidence>
<evidence type="ECO:0000259" key="11">
    <source>
        <dbReference type="Pfam" id="PF00712"/>
    </source>
</evidence>
<keyword evidence="4 10" id="KW-0963">Cytoplasm</keyword>
<dbReference type="CDD" id="cd00140">
    <property type="entry name" value="beta_clamp"/>
    <property type="match status" value="1"/>
</dbReference>
<dbReference type="GO" id="GO:0006271">
    <property type="term" value="P:DNA strand elongation involved in DNA replication"/>
    <property type="evidence" value="ECO:0007669"/>
    <property type="project" value="TreeGrafter"/>
</dbReference>